<dbReference type="InterPro" id="IPR039361">
    <property type="entry name" value="Cyclin"/>
</dbReference>
<dbReference type="FunFam" id="1.10.472.10:FF:000093">
    <property type="entry name" value="Predicted protein"/>
    <property type="match status" value="1"/>
</dbReference>
<dbReference type="InterPro" id="IPR036915">
    <property type="entry name" value="Cyclin-like_sf"/>
</dbReference>
<protein>
    <recommendedName>
        <fullName evidence="1">Cyclin N-terminal domain-containing protein</fullName>
    </recommendedName>
</protein>
<comment type="caution">
    <text evidence="2">The sequence shown here is derived from an EMBL/GenBank/DDBJ whole genome shotgun (WGS) entry which is preliminary data.</text>
</comment>
<accession>A0ABD3NR37</accession>
<dbReference type="Pfam" id="PF00134">
    <property type="entry name" value="Cyclin_N"/>
    <property type="match status" value="1"/>
</dbReference>
<feature type="domain" description="Cyclin N-terminal" evidence="1">
    <location>
        <begin position="51"/>
        <end position="171"/>
    </location>
</feature>
<evidence type="ECO:0000259" key="1">
    <source>
        <dbReference type="Pfam" id="PF00134"/>
    </source>
</evidence>
<sequence>MMDETLDSSGSVDVARTMDGPDVYDCISTMLTQEQYYLCCDYLNIGRKQSAHHRMQFDRCDPIDETCRAKMTEWCFHVVDCTNLRRETVSIAMGYLDRFLCSSSLRAEQARRNRKEYQLAAMTSLYIAVKIYEPLEMDAGLVSRLSRGLHSAAEITTLEHEMLVALSWRMCDPSPHQICNYLIELLPDEAVDVKPTLYDFCHFQTELATGDYAFVPLRRSVVAVASVLNALEGINQQELLFNERMGFIDSIARAVDYDICSPLVNAVRVRLLESFAKSSGCELPQVGFMPATDSKLAASQDAMSSSMRGEEEDGYCPDGDKYDECTESPVCVKEMSVSLENGNMGWDNEHNSI</sequence>
<name>A0ABD3NR37_9STRA</name>
<dbReference type="AlphaFoldDB" id="A0ABD3NR37"/>
<evidence type="ECO:0000313" key="3">
    <source>
        <dbReference type="Proteomes" id="UP001530400"/>
    </source>
</evidence>
<reference evidence="2 3" key="1">
    <citation type="submission" date="2024-10" db="EMBL/GenBank/DDBJ databases">
        <title>Updated reference genomes for cyclostephanoid diatoms.</title>
        <authorList>
            <person name="Roberts W.R."/>
            <person name="Alverson A.J."/>
        </authorList>
    </citation>
    <scope>NUCLEOTIDE SEQUENCE [LARGE SCALE GENOMIC DNA]</scope>
    <source>
        <strain evidence="2 3">AJA010-31</strain>
    </source>
</reference>
<evidence type="ECO:0000313" key="2">
    <source>
        <dbReference type="EMBL" id="KAL3777607.1"/>
    </source>
</evidence>
<dbReference type="SUPFAM" id="SSF47954">
    <property type="entry name" value="Cyclin-like"/>
    <property type="match status" value="1"/>
</dbReference>
<dbReference type="Gene3D" id="1.10.472.10">
    <property type="entry name" value="Cyclin-like"/>
    <property type="match status" value="2"/>
</dbReference>
<dbReference type="InterPro" id="IPR006671">
    <property type="entry name" value="Cyclin_N"/>
</dbReference>
<dbReference type="Proteomes" id="UP001530400">
    <property type="component" value="Unassembled WGS sequence"/>
</dbReference>
<organism evidence="2 3">
    <name type="scientific">Cyclotella atomus</name>
    <dbReference type="NCBI Taxonomy" id="382360"/>
    <lineage>
        <taxon>Eukaryota</taxon>
        <taxon>Sar</taxon>
        <taxon>Stramenopiles</taxon>
        <taxon>Ochrophyta</taxon>
        <taxon>Bacillariophyta</taxon>
        <taxon>Coscinodiscophyceae</taxon>
        <taxon>Thalassiosirophycidae</taxon>
        <taxon>Stephanodiscales</taxon>
        <taxon>Stephanodiscaceae</taxon>
        <taxon>Cyclotella</taxon>
    </lineage>
</organism>
<gene>
    <name evidence="2" type="ORF">ACHAWO_009707</name>
</gene>
<dbReference type="EMBL" id="JALLPJ020001034">
    <property type="protein sequence ID" value="KAL3777607.1"/>
    <property type="molecule type" value="Genomic_DNA"/>
</dbReference>
<proteinExistence type="predicted"/>
<dbReference type="PANTHER" id="PTHR10177">
    <property type="entry name" value="CYCLINS"/>
    <property type="match status" value="1"/>
</dbReference>
<keyword evidence="3" id="KW-1185">Reference proteome</keyword>